<name>A0A1F5F3X2_9BACT</name>
<sequence length="437" mass="47186">MLDLTDLQTYLSFESISTSTQHKGICQATAKWLAKYLAGMGVKTRVIPTKGNSIVYGELGGDPAKKTILVYGHYDVQPAEPINEWQVDPWGGAIKNGAIWGRGSSDNKGQFWCQVLAIKEAMAKKVEIPVNLKLVVEGEEEVGSTQMETFIRQHKKLLKSDIVWIADGSATTQGAPTIDAGLRGCLNGCLTLRGPKKDLHSGSYGGAVANPVNTLATVLSKLADPAGIVKIPGFYRTVKPISPSAKRVMKGEGWSKAEFLRVTGAKALAGEAGYSTQERVGLRPTLQVTGITGGYSGEGFKNIVPKEAVAKLNFRLVAGQDWREIAKLTEQYMAKIIPSEVAWEWEIDNGNDAYLADPDSFVIRVAREVLAKAFGKKTVVRFEGASLPVTNYFAEMITPQVLLSGWAGEMHGVDENLSLAAIERGVSAVAAFWQAIA</sequence>
<dbReference type="NCBIfam" id="NF006579">
    <property type="entry name" value="PRK09104.1"/>
    <property type="match status" value="1"/>
</dbReference>
<dbReference type="InterPro" id="IPR002933">
    <property type="entry name" value="Peptidase_M20"/>
</dbReference>
<dbReference type="GO" id="GO:0046872">
    <property type="term" value="F:metal ion binding"/>
    <property type="evidence" value="ECO:0007669"/>
    <property type="project" value="UniProtKB-KW"/>
</dbReference>
<dbReference type="EMBL" id="MFAK01000037">
    <property type="protein sequence ID" value="OGD74347.1"/>
    <property type="molecule type" value="Genomic_DNA"/>
</dbReference>
<evidence type="ECO:0000256" key="1">
    <source>
        <dbReference type="ARBA" id="ARBA00022670"/>
    </source>
</evidence>
<dbReference type="InterPro" id="IPR011650">
    <property type="entry name" value="Peptidase_M20_dimer"/>
</dbReference>
<protein>
    <recommendedName>
        <fullName evidence="4">Peptidase M20 dimerisation domain-containing protein</fullName>
    </recommendedName>
</protein>
<dbReference type="PANTHER" id="PTHR43270">
    <property type="entry name" value="BETA-ALA-HIS DIPEPTIDASE"/>
    <property type="match status" value="1"/>
</dbReference>
<keyword evidence="1" id="KW-0645">Protease</keyword>
<dbReference type="GO" id="GO:0006508">
    <property type="term" value="P:proteolysis"/>
    <property type="evidence" value="ECO:0007669"/>
    <property type="project" value="UniProtKB-KW"/>
</dbReference>
<dbReference type="SUPFAM" id="SSF53187">
    <property type="entry name" value="Zn-dependent exopeptidases"/>
    <property type="match status" value="1"/>
</dbReference>
<dbReference type="Gene3D" id="3.40.630.10">
    <property type="entry name" value="Zn peptidases"/>
    <property type="match status" value="1"/>
</dbReference>
<dbReference type="PANTHER" id="PTHR43270:SF8">
    <property type="entry name" value="DI- AND TRIPEPTIDASE DUG2-RELATED"/>
    <property type="match status" value="1"/>
</dbReference>
<dbReference type="Pfam" id="PF01546">
    <property type="entry name" value="Peptidase_M20"/>
    <property type="match status" value="1"/>
</dbReference>
<reference evidence="5 6" key="1">
    <citation type="journal article" date="2016" name="Nat. Commun.">
        <title>Thousands of microbial genomes shed light on interconnected biogeochemical processes in an aquifer system.</title>
        <authorList>
            <person name="Anantharaman K."/>
            <person name="Brown C.T."/>
            <person name="Hug L.A."/>
            <person name="Sharon I."/>
            <person name="Castelle C.J."/>
            <person name="Probst A.J."/>
            <person name="Thomas B.C."/>
            <person name="Singh A."/>
            <person name="Wilkins M.J."/>
            <person name="Karaoz U."/>
            <person name="Brodie E.L."/>
            <person name="Williams K.H."/>
            <person name="Hubbard S.S."/>
            <person name="Banfield J.F."/>
        </authorList>
    </citation>
    <scope>NUCLEOTIDE SEQUENCE [LARGE SCALE GENOMIC DNA]</scope>
</reference>
<dbReference type="InterPro" id="IPR051458">
    <property type="entry name" value="Cyt/Met_Dipeptidase"/>
</dbReference>
<keyword evidence="3" id="KW-0378">Hydrolase</keyword>
<gene>
    <name evidence="5" type="ORF">A2228_02325</name>
</gene>
<proteinExistence type="predicted"/>
<dbReference type="AlphaFoldDB" id="A0A1F5F3X2"/>
<dbReference type="GO" id="GO:0008233">
    <property type="term" value="F:peptidase activity"/>
    <property type="evidence" value="ECO:0007669"/>
    <property type="project" value="UniProtKB-KW"/>
</dbReference>
<dbReference type="Gene3D" id="3.30.70.360">
    <property type="match status" value="1"/>
</dbReference>
<evidence type="ECO:0000259" key="4">
    <source>
        <dbReference type="Pfam" id="PF07687"/>
    </source>
</evidence>
<organism evidence="5 6">
    <name type="scientific">Candidatus Collierbacteria bacterium RIFOXYA2_FULL_46_10</name>
    <dbReference type="NCBI Taxonomy" id="1817726"/>
    <lineage>
        <taxon>Bacteria</taxon>
        <taxon>Candidatus Collieribacteriota</taxon>
    </lineage>
</organism>
<evidence type="ECO:0000256" key="2">
    <source>
        <dbReference type="ARBA" id="ARBA00022723"/>
    </source>
</evidence>
<feature type="domain" description="Peptidase M20 dimerisation" evidence="4">
    <location>
        <begin position="189"/>
        <end position="337"/>
    </location>
</feature>
<dbReference type="Proteomes" id="UP000176191">
    <property type="component" value="Unassembled WGS sequence"/>
</dbReference>
<accession>A0A1F5F3X2</accession>
<comment type="caution">
    <text evidence="5">The sequence shown here is derived from an EMBL/GenBank/DDBJ whole genome shotgun (WGS) entry which is preliminary data.</text>
</comment>
<evidence type="ECO:0000256" key="3">
    <source>
        <dbReference type="ARBA" id="ARBA00022801"/>
    </source>
</evidence>
<evidence type="ECO:0000313" key="6">
    <source>
        <dbReference type="Proteomes" id="UP000176191"/>
    </source>
</evidence>
<dbReference type="Pfam" id="PF07687">
    <property type="entry name" value="M20_dimer"/>
    <property type="match status" value="1"/>
</dbReference>
<keyword evidence="2" id="KW-0479">Metal-binding</keyword>
<evidence type="ECO:0000313" key="5">
    <source>
        <dbReference type="EMBL" id="OGD74347.1"/>
    </source>
</evidence>